<dbReference type="PANTHER" id="PTHR13318">
    <property type="entry name" value="PARTNER OF PAIRED, ISOFORM B-RELATED"/>
    <property type="match status" value="1"/>
</dbReference>
<protein>
    <recommendedName>
        <fullName evidence="2">F-box/LRR-repeat protein 15-like leucin rich repeat domain-containing protein</fullName>
    </recommendedName>
</protein>
<reference evidence="3" key="1">
    <citation type="journal article" date="2020" name="bioRxiv">
        <title>Comparative genomics of Chlamydomonas.</title>
        <authorList>
            <person name="Craig R.J."/>
            <person name="Hasan A.R."/>
            <person name="Ness R.W."/>
            <person name="Keightley P.D."/>
        </authorList>
    </citation>
    <scope>NUCLEOTIDE SEQUENCE</scope>
    <source>
        <strain evidence="3">CCAP 11/70</strain>
    </source>
</reference>
<dbReference type="EMBL" id="JAEHOE010000034">
    <property type="protein sequence ID" value="KAG2493955.1"/>
    <property type="molecule type" value="Genomic_DNA"/>
</dbReference>
<name>A0A835Y7Q7_9CHLO</name>
<gene>
    <name evidence="3" type="ORF">HYH03_007885</name>
</gene>
<dbReference type="SUPFAM" id="SSF52047">
    <property type="entry name" value="RNI-like"/>
    <property type="match status" value="1"/>
</dbReference>
<comment type="subcellular location">
    <subcellularLocation>
        <location evidence="1">Cytoplasm</location>
        <location evidence="1">Cytoskeleton</location>
        <location evidence="1">Cilium axoneme</location>
    </subcellularLocation>
</comment>
<dbReference type="Pfam" id="PF13516">
    <property type="entry name" value="LRR_6"/>
    <property type="match status" value="1"/>
</dbReference>
<dbReference type="Pfam" id="PF25372">
    <property type="entry name" value="DUF7885"/>
    <property type="match status" value="1"/>
</dbReference>
<keyword evidence="4" id="KW-1185">Reference proteome</keyword>
<dbReference type="GO" id="GO:0019005">
    <property type="term" value="C:SCF ubiquitin ligase complex"/>
    <property type="evidence" value="ECO:0007669"/>
    <property type="project" value="TreeGrafter"/>
</dbReference>
<evidence type="ECO:0000313" key="3">
    <source>
        <dbReference type="EMBL" id="KAG2493955.1"/>
    </source>
</evidence>
<dbReference type="InterPro" id="IPR006553">
    <property type="entry name" value="Leu-rich_rpt_Cys-con_subtyp"/>
</dbReference>
<dbReference type="SMART" id="SM00367">
    <property type="entry name" value="LRR_CC"/>
    <property type="match status" value="9"/>
</dbReference>
<sequence length="469" mass="48276">MEGPVVAAEMSPSPECPCDPSPLLALPHGCLAVCIQALPLRTALVLATACRELRAAVAADCLRHVSSLDLNTLSGAGTAEALAWAFRSESLPGLKAVSASGAACLDALMTVCALPASRRRLGALTSLCLDSLRQLQDAHVAALAEACPNLEVLSLPKCAKLGDAAALAVGARLPRLRVAGCADWTALSDAGVAAIAAGCRGLEEITLDGCLRVGSEGLSALARLCPRLRRVSIAKSYSVTDVALAALGASEAATSGCLQEVILRQCPRVASPGLLSRCAQLTTLDLSGCPRVDTSSLSPLLSGCGPSLATLRLHGCVGVGGEALAGVGHCCPGLRCLDVRGLALTDAHLLELAKECTSLRSLTLAWCTKLTDTGLCPLLERNPELQDVDIEALYNLSDLALATLAAAAPGLRRLVVRMCHRLSPDAIVALVAVSTELRALAISGILDDAGTTALVARVRRTRPACALHW</sequence>
<evidence type="ECO:0000256" key="1">
    <source>
        <dbReference type="ARBA" id="ARBA00004430"/>
    </source>
</evidence>
<comment type="caution">
    <text evidence="3">The sequence shown here is derived from an EMBL/GenBank/DDBJ whole genome shotgun (WGS) entry which is preliminary data.</text>
</comment>
<dbReference type="OrthoDB" id="536302at2759"/>
<dbReference type="GO" id="GO:0031146">
    <property type="term" value="P:SCF-dependent proteasomal ubiquitin-dependent protein catabolic process"/>
    <property type="evidence" value="ECO:0007669"/>
    <property type="project" value="TreeGrafter"/>
</dbReference>
<dbReference type="AlphaFoldDB" id="A0A835Y7Q7"/>
<dbReference type="InterPro" id="IPR032675">
    <property type="entry name" value="LRR_dom_sf"/>
</dbReference>
<evidence type="ECO:0000313" key="4">
    <source>
        <dbReference type="Proteomes" id="UP000612055"/>
    </source>
</evidence>
<organism evidence="3 4">
    <name type="scientific">Edaphochlamys debaryana</name>
    <dbReference type="NCBI Taxonomy" id="47281"/>
    <lineage>
        <taxon>Eukaryota</taxon>
        <taxon>Viridiplantae</taxon>
        <taxon>Chlorophyta</taxon>
        <taxon>core chlorophytes</taxon>
        <taxon>Chlorophyceae</taxon>
        <taxon>CS clade</taxon>
        <taxon>Chlamydomonadales</taxon>
        <taxon>Chlamydomonadales incertae sedis</taxon>
        <taxon>Edaphochlamys</taxon>
    </lineage>
</organism>
<evidence type="ECO:0000259" key="2">
    <source>
        <dbReference type="Pfam" id="PF25372"/>
    </source>
</evidence>
<proteinExistence type="predicted"/>
<dbReference type="GO" id="GO:0005930">
    <property type="term" value="C:axoneme"/>
    <property type="evidence" value="ECO:0007669"/>
    <property type="project" value="UniProtKB-SubCell"/>
</dbReference>
<dbReference type="InterPro" id="IPR057207">
    <property type="entry name" value="FBXL15_LRR"/>
</dbReference>
<dbReference type="InterPro" id="IPR001611">
    <property type="entry name" value="Leu-rich_rpt"/>
</dbReference>
<accession>A0A835Y7Q7</accession>
<dbReference type="PANTHER" id="PTHR13318:SF190">
    <property type="entry name" value="PARTNER OF PAIRED, ISOFORM B"/>
    <property type="match status" value="1"/>
</dbReference>
<feature type="domain" description="F-box/LRR-repeat protein 15-like leucin rich repeat" evidence="2">
    <location>
        <begin position="180"/>
        <end position="341"/>
    </location>
</feature>
<dbReference type="Proteomes" id="UP000612055">
    <property type="component" value="Unassembled WGS sequence"/>
</dbReference>
<dbReference type="Gene3D" id="3.80.10.10">
    <property type="entry name" value="Ribonuclease Inhibitor"/>
    <property type="match status" value="2"/>
</dbReference>